<gene>
    <name evidence="2" type="ORF">SDC9_99606</name>
</gene>
<evidence type="ECO:0000313" key="2">
    <source>
        <dbReference type="EMBL" id="MPM52842.1"/>
    </source>
</evidence>
<proteinExistence type="predicted"/>
<name>A0A645AHZ9_9ZZZZ</name>
<keyword evidence="1" id="KW-0472">Membrane</keyword>
<sequence length="482" mass="54036">MERNIKVVKDHTHHILRAFPILFVANVFILVVLVPFAEAIAHVIRKAQGVDHELREIEAALELLRHLIRPAGKVSFRDGELPQADQAMHLAAALIAKERARLVIPQRQVTIGTRTVEICHKLERAGHRAQSEYLRVFVLHVRRIAHDEHAVAVVIPVAGDLIQLTLGHKRRLGEHIAALLLLVLNKPLQQLDHARALRQQDRQALADNIHGGEELQLAAELIVVPLLRLFQRGNIGIQVGLLLESRTIDALEHLVLFTAAPVSARNVEKLDVLYHARALDVRAGAEINKVSLTIEADDSVRRQIANELYLIRFAELVHVGNRLFTRQLKALYLLVFLLNLRHLGLDLDEILRREGLRRVKIVIEPVLNRGADGELGLRPETLDRLREDMARGVAIGPAAVLVLKCVEGKVMVARDRAEGVAMRAVDGAGKRCPRKTRADFVRDFKPCQAVRKLALIPVRKCNLHVFSPPVSLPHDRLAFLPK</sequence>
<evidence type="ECO:0000256" key="1">
    <source>
        <dbReference type="SAM" id="Phobius"/>
    </source>
</evidence>
<comment type="caution">
    <text evidence="2">The sequence shown here is derived from an EMBL/GenBank/DDBJ whole genome shotgun (WGS) entry which is preliminary data.</text>
</comment>
<protein>
    <submittedName>
        <fullName evidence="2">Uncharacterized protein</fullName>
    </submittedName>
</protein>
<reference evidence="2" key="1">
    <citation type="submission" date="2019-08" db="EMBL/GenBank/DDBJ databases">
        <authorList>
            <person name="Kucharzyk K."/>
            <person name="Murdoch R.W."/>
            <person name="Higgins S."/>
            <person name="Loffler F."/>
        </authorList>
    </citation>
    <scope>NUCLEOTIDE SEQUENCE</scope>
</reference>
<feature type="transmembrane region" description="Helical" evidence="1">
    <location>
        <begin position="21"/>
        <end position="44"/>
    </location>
</feature>
<keyword evidence="1" id="KW-1133">Transmembrane helix</keyword>
<organism evidence="2">
    <name type="scientific">bioreactor metagenome</name>
    <dbReference type="NCBI Taxonomy" id="1076179"/>
    <lineage>
        <taxon>unclassified sequences</taxon>
        <taxon>metagenomes</taxon>
        <taxon>ecological metagenomes</taxon>
    </lineage>
</organism>
<dbReference type="EMBL" id="VSSQ01014051">
    <property type="protein sequence ID" value="MPM52842.1"/>
    <property type="molecule type" value="Genomic_DNA"/>
</dbReference>
<dbReference type="AntiFam" id="ANF00209">
    <property type="entry name" value="Shadow ORF (opposite thrS)"/>
</dbReference>
<accession>A0A645AHZ9</accession>
<dbReference type="AlphaFoldDB" id="A0A645AHZ9"/>
<keyword evidence="1" id="KW-0812">Transmembrane</keyword>